<evidence type="ECO:0000256" key="5">
    <source>
        <dbReference type="ARBA" id="ARBA00023136"/>
    </source>
</evidence>
<feature type="transmembrane region" description="Helical" evidence="6">
    <location>
        <begin position="575"/>
        <end position="597"/>
    </location>
</feature>
<feature type="domain" description="Type II secretion system protein GspF" evidence="7">
    <location>
        <begin position="357"/>
        <end position="484"/>
    </location>
</feature>
<feature type="transmembrane region" description="Helical" evidence="6">
    <location>
        <begin position="214"/>
        <end position="237"/>
    </location>
</feature>
<dbReference type="BioCyc" id="NEQU228908:GJB6-304-MONOMER"/>
<dbReference type="EMBL" id="AE017199">
    <property type="protein sequence ID" value="AAR39135.1"/>
    <property type="molecule type" value="Genomic_DNA"/>
</dbReference>
<evidence type="ECO:0000313" key="9">
    <source>
        <dbReference type="Proteomes" id="UP000000578"/>
    </source>
</evidence>
<dbReference type="EnsemblBacteria" id="AAR39135">
    <property type="protein sequence ID" value="AAR39135"/>
    <property type="gene ID" value="NEQ285"/>
</dbReference>
<protein>
    <submittedName>
        <fullName evidence="8">NEQ285</fullName>
    </submittedName>
</protein>
<reference evidence="8 9" key="1">
    <citation type="journal article" date="2003" name="Proc. Natl. Acad. Sci. U.S.A.">
        <title>The genome of Nanoarchaeum equitans: insights into early archaeal evolution and derived parasitism.</title>
        <authorList>
            <person name="Waters E."/>
            <person name="Hohn M.J."/>
            <person name="Ahel I."/>
            <person name="Graham D.E."/>
            <person name="Adams M.D."/>
            <person name="Barnstead M."/>
            <person name="Beeson K.Y."/>
            <person name="Bibbs L."/>
            <person name="Bolanos R."/>
            <person name="Keller M."/>
            <person name="Kretz K."/>
            <person name="Lin X."/>
            <person name="Mathur E."/>
            <person name="Ni J."/>
            <person name="Podar M."/>
            <person name="Richardson T."/>
            <person name="Sutton G.G."/>
            <person name="Simon M."/>
            <person name="Soll D."/>
            <person name="Stetter K.O."/>
            <person name="Short J.M."/>
            <person name="Noordewier M."/>
        </authorList>
    </citation>
    <scope>NUCLEOTIDE SEQUENCE [LARGE SCALE GENOMIC DNA]</scope>
    <source>
        <strain evidence="8 9">Kin4-M</strain>
    </source>
</reference>
<dbReference type="KEGG" id="neq:NEQ285"/>
<evidence type="ECO:0000256" key="4">
    <source>
        <dbReference type="ARBA" id="ARBA00022989"/>
    </source>
</evidence>
<dbReference type="HOGENOM" id="CLU_022751_0_0_2"/>
<evidence type="ECO:0000256" key="2">
    <source>
        <dbReference type="ARBA" id="ARBA00022475"/>
    </source>
</evidence>
<organism evidence="8 9">
    <name type="scientific">Nanoarchaeum equitans (strain Kin4-M)</name>
    <dbReference type="NCBI Taxonomy" id="228908"/>
    <lineage>
        <taxon>Archaea</taxon>
        <taxon>Nanobdellota</taxon>
        <taxon>Candidatus Nanoarchaeia</taxon>
        <taxon>Nanoarchaeales</taxon>
        <taxon>Nanoarchaeaceae</taxon>
        <taxon>Nanoarchaeum</taxon>
    </lineage>
</organism>
<dbReference type="InterPro" id="IPR018076">
    <property type="entry name" value="T2SS_GspF_dom"/>
</dbReference>
<feature type="transmembrane region" description="Helical" evidence="6">
    <location>
        <begin position="54"/>
        <end position="86"/>
    </location>
</feature>
<keyword evidence="9" id="KW-1185">Reference proteome</keyword>
<dbReference type="Pfam" id="PF00482">
    <property type="entry name" value="T2SSF"/>
    <property type="match status" value="1"/>
</dbReference>
<proteinExistence type="predicted"/>
<comment type="subcellular location">
    <subcellularLocation>
        <location evidence="1">Cell membrane</location>
        <topology evidence="1">Multi-pass membrane protein</topology>
    </subcellularLocation>
</comment>
<gene>
    <name evidence="8" type="ordered locus">NEQ285</name>
</gene>
<feature type="transmembrane region" description="Helical" evidence="6">
    <location>
        <begin position="534"/>
        <end position="555"/>
    </location>
</feature>
<keyword evidence="3 6" id="KW-0812">Transmembrane</keyword>
<dbReference type="AlphaFoldDB" id="Q74MT4"/>
<evidence type="ECO:0000256" key="3">
    <source>
        <dbReference type="ARBA" id="ARBA00022692"/>
    </source>
</evidence>
<feature type="transmembrane region" description="Helical" evidence="6">
    <location>
        <begin position="243"/>
        <end position="266"/>
    </location>
</feature>
<feature type="transmembrane region" description="Helical" evidence="6">
    <location>
        <begin position="474"/>
        <end position="499"/>
    </location>
</feature>
<sequence>MIPWHAKIYYYITNFLSYLPLPSFLNEKEKEKIKFYAWELGLEIDPNNVGKASLFFILLAMVSAIVSLFNINFIFLTLIFLFLALYVYYYPIIVGKSYRTKKETQFLLFLLNVAMFYEVLPSIDLAIYNSAKHLPFPIKLDIERLLWYTNLRYFESISDALEFYAKRWKENTTITQALFILINKNPKEALSYYLEQSYYRMLSFSRELKSSVEIINMIGIVLPIMTMTLLPVIIGILASEVPYIYLFIFYDIVLPTILLILSKFVIEKKVPPTIFSYNPGKRQYRLLILVPLFFLWLIIFLNASSHYKEYKMFNSIVSLAYTFLLVLFLLIGFALYFIDIYSLYNKIKKMVNQLIIFLETLKSYVSLGYSLERALSLTSKKLQGLEIAELLYNIENKINENKPLDIAVKEALKKYNNPIIETIFDIIIANYNKGLTSLSELLDSLLDYLRKVNAALERTKDLLSEAISEMKMQIIMLIPVMLGIIVGIGNFMISIMLLITNIMKSFDFKSAGQFSIPLDVLQMFMIKKETINPFMYQALVGLYVIASVIILSILLNSIENSKDPISEKIVIVKNLAIAFAIYSIIVIITITLFQGLYEMLKMSLFS</sequence>
<dbReference type="Proteomes" id="UP000000578">
    <property type="component" value="Chromosome"/>
</dbReference>
<evidence type="ECO:0000313" key="8">
    <source>
        <dbReference type="EMBL" id="AAR39135.1"/>
    </source>
</evidence>
<feature type="transmembrane region" description="Helical" evidence="6">
    <location>
        <begin position="319"/>
        <end position="344"/>
    </location>
</feature>
<keyword evidence="4 6" id="KW-1133">Transmembrane helix</keyword>
<keyword evidence="2" id="KW-1003">Cell membrane</keyword>
<dbReference type="GO" id="GO:0005886">
    <property type="term" value="C:plasma membrane"/>
    <property type="evidence" value="ECO:0007669"/>
    <property type="project" value="UniProtKB-SubCell"/>
</dbReference>
<keyword evidence="5 6" id="KW-0472">Membrane</keyword>
<evidence type="ECO:0000256" key="6">
    <source>
        <dbReference type="SAM" id="Phobius"/>
    </source>
</evidence>
<evidence type="ECO:0000259" key="7">
    <source>
        <dbReference type="Pfam" id="PF00482"/>
    </source>
</evidence>
<evidence type="ECO:0000256" key="1">
    <source>
        <dbReference type="ARBA" id="ARBA00004651"/>
    </source>
</evidence>
<name>Q74MT4_NANEQ</name>
<accession>Q74MT4</accession>
<feature type="transmembrane region" description="Helical" evidence="6">
    <location>
        <begin position="286"/>
        <end position="307"/>
    </location>
</feature>